<dbReference type="OrthoDB" id="6774326at2759"/>
<dbReference type="AlphaFoldDB" id="A0A9P0L2W2"/>
<organism evidence="2 3">
    <name type="scientific">Acanthoscelides obtectus</name>
    <name type="common">Bean weevil</name>
    <name type="synonym">Bruchus obtectus</name>
    <dbReference type="NCBI Taxonomy" id="200917"/>
    <lineage>
        <taxon>Eukaryota</taxon>
        <taxon>Metazoa</taxon>
        <taxon>Ecdysozoa</taxon>
        <taxon>Arthropoda</taxon>
        <taxon>Hexapoda</taxon>
        <taxon>Insecta</taxon>
        <taxon>Pterygota</taxon>
        <taxon>Neoptera</taxon>
        <taxon>Endopterygota</taxon>
        <taxon>Coleoptera</taxon>
        <taxon>Polyphaga</taxon>
        <taxon>Cucujiformia</taxon>
        <taxon>Chrysomeloidea</taxon>
        <taxon>Chrysomelidae</taxon>
        <taxon>Bruchinae</taxon>
        <taxon>Bruchini</taxon>
        <taxon>Acanthoscelides</taxon>
    </lineage>
</organism>
<keyword evidence="3" id="KW-1185">Reference proteome</keyword>
<name>A0A9P0L2W2_ACAOB</name>
<reference evidence="2" key="1">
    <citation type="submission" date="2022-03" db="EMBL/GenBank/DDBJ databases">
        <authorList>
            <person name="Sayadi A."/>
        </authorList>
    </citation>
    <scope>NUCLEOTIDE SEQUENCE</scope>
</reference>
<evidence type="ECO:0000313" key="3">
    <source>
        <dbReference type="Proteomes" id="UP001152888"/>
    </source>
</evidence>
<dbReference type="Proteomes" id="UP001152888">
    <property type="component" value="Unassembled WGS sequence"/>
</dbReference>
<evidence type="ECO:0000313" key="2">
    <source>
        <dbReference type="EMBL" id="CAH1989628.1"/>
    </source>
</evidence>
<comment type="caution">
    <text evidence="2">The sequence shown here is derived from an EMBL/GenBank/DDBJ whole genome shotgun (WGS) entry which is preliminary data.</text>
</comment>
<gene>
    <name evidence="2" type="ORF">ACAOBT_LOCUS19142</name>
</gene>
<proteinExistence type="predicted"/>
<dbReference type="EMBL" id="CAKOFQ010007067">
    <property type="protein sequence ID" value="CAH1989628.1"/>
    <property type="molecule type" value="Genomic_DNA"/>
</dbReference>
<feature type="compositionally biased region" description="Basic residues" evidence="1">
    <location>
        <begin position="152"/>
        <end position="187"/>
    </location>
</feature>
<accession>A0A9P0L2W2</accession>
<feature type="region of interest" description="Disordered" evidence="1">
    <location>
        <begin position="137"/>
        <end position="195"/>
    </location>
</feature>
<sequence length="218" mass="24258">MQKCPLVPFFSSTSTSFLYKLLTAIKQLQQQDRQRCGVCFEDIVRFMKRTCGAELDIGSQVYYTLRKAEQARLVSKTNNVYILTQPAACIHMVPESCVQAKLKELLNIFSSSPGKCTDRGKRKPPACEKLVCGDAKKCKRPPKCGGRSSTAKSRKSARKSARISARGKSKRRSRSKSKSRSRSRSRSKSPCGIRRDFIKQLGIDADSLACSETSDDGC</sequence>
<protein>
    <submittedName>
        <fullName evidence="2">Uncharacterized protein</fullName>
    </submittedName>
</protein>
<evidence type="ECO:0000256" key="1">
    <source>
        <dbReference type="SAM" id="MobiDB-lite"/>
    </source>
</evidence>